<dbReference type="EMBL" id="JAOTHD010000010">
    <property type="protein sequence ID" value="MDB6246583.1"/>
    <property type="molecule type" value="Genomic_DNA"/>
</dbReference>
<evidence type="ECO:0000259" key="1">
    <source>
        <dbReference type="Pfam" id="PF04577"/>
    </source>
</evidence>
<comment type="caution">
    <text evidence="2">The sequence shown here is derived from an EMBL/GenBank/DDBJ whole genome shotgun (WGS) entry which is preliminary data.</text>
</comment>
<reference evidence="2" key="2">
    <citation type="submission" date="2022-10" db="EMBL/GenBank/DDBJ databases">
        <authorList>
            <person name="Kostovova I."/>
            <person name="Moravkova M."/>
            <person name="Pechar R."/>
        </authorList>
    </citation>
    <scope>NUCLEOTIDE SEQUENCE</scope>
    <source>
        <strain evidence="2">M597B</strain>
    </source>
</reference>
<name>A0AAW6B9H3_LACAM</name>
<proteinExistence type="predicted"/>
<dbReference type="Proteomes" id="UP001141961">
    <property type="component" value="Unassembled WGS sequence"/>
</dbReference>
<dbReference type="Pfam" id="PF04577">
    <property type="entry name" value="Glyco_transf_61"/>
    <property type="match status" value="1"/>
</dbReference>
<feature type="domain" description="Glycosyltransferase 61 catalytic" evidence="1">
    <location>
        <begin position="84"/>
        <end position="260"/>
    </location>
</feature>
<evidence type="ECO:0000313" key="2">
    <source>
        <dbReference type="EMBL" id="MDB6246583.1"/>
    </source>
</evidence>
<dbReference type="InterPro" id="IPR049625">
    <property type="entry name" value="Glyco_transf_61_cat"/>
</dbReference>
<dbReference type="RefSeq" id="WP_052543223.1">
    <property type="nucleotide sequence ID" value="NZ_JAOTHC010000010.1"/>
</dbReference>
<gene>
    <name evidence="2" type="ORF">ODV14_04405</name>
</gene>
<evidence type="ECO:0000313" key="3">
    <source>
        <dbReference type="Proteomes" id="UP001141961"/>
    </source>
</evidence>
<protein>
    <submittedName>
        <fullName evidence="2">Glycosyltransferase family 61 protein</fullName>
    </submittedName>
</protein>
<reference evidence="2" key="1">
    <citation type="journal article" date="2022" name="Microorganisms">
        <title>Antibiotic Susceptibility, Resistance Gene Determinants and Corresponding Genomic Regions in Lactobacillus amylovorus Isolates Derived from Wild Boars and Domestic Pigs.</title>
        <authorList>
            <person name="Moravkova M."/>
            <person name="Kostovova I."/>
            <person name="Kavanova K."/>
            <person name="Pechar R."/>
            <person name="Stanek S."/>
            <person name="Brychta A."/>
            <person name="Zeman M."/>
            <person name="Kubasova T."/>
        </authorList>
    </citation>
    <scope>NUCLEOTIDE SEQUENCE</scope>
    <source>
        <strain evidence="2">M597B</strain>
    </source>
</reference>
<sequence length="360" mass="41303">MISTYKYRNLAYNKSLKIEEVDNGSILPLYENKGGVVNEKGDFVSLSYHDGEWFKLGGKYDCDSSLVKESNLEVVYLGVFIHQWGHFILDSLSRAWIVSHLKDTKKYKYVFLSENDSEIKGNYLEALTLLGLQASQIIVLSKPTKFRKIIIPQMATDKNHGFNKEYPMIFKTMIRNADVKSISVPAKVYLTRTNLKAAQNKEYGEKIIENNFKKNDYTVISPEKLNVKEQIAIFQNAKEVVCLNGSIPFDIVFASKKLKLIVINKTSLLHINLYELSAVSGIKPIYINGYYEPFKNFPKTLGEGPFLLMFGSELEDFFKNRNMKYTIPSNYPSKLVLGKYTLNCLKITTKDIIKKMLRRA</sequence>
<dbReference type="GO" id="GO:0016757">
    <property type="term" value="F:glycosyltransferase activity"/>
    <property type="evidence" value="ECO:0007669"/>
    <property type="project" value="InterPro"/>
</dbReference>
<organism evidence="2 3">
    <name type="scientific">Lactobacillus amylovorus</name>
    <dbReference type="NCBI Taxonomy" id="1604"/>
    <lineage>
        <taxon>Bacteria</taxon>
        <taxon>Bacillati</taxon>
        <taxon>Bacillota</taxon>
        <taxon>Bacilli</taxon>
        <taxon>Lactobacillales</taxon>
        <taxon>Lactobacillaceae</taxon>
        <taxon>Lactobacillus</taxon>
    </lineage>
</organism>
<dbReference type="AlphaFoldDB" id="A0AAW6B9H3"/>
<accession>A0AAW6B9H3</accession>